<accession>A0A317C5U3</accession>
<protein>
    <submittedName>
        <fullName evidence="2">Uncharacterized protein</fullName>
    </submittedName>
</protein>
<evidence type="ECO:0000313" key="2">
    <source>
        <dbReference type="EMBL" id="PWQ93687.1"/>
    </source>
</evidence>
<keyword evidence="1" id="KW-0732">Signal</keyword>
<evidence type="ECO:0000256" key="1">
    <source>
        <dbReference type="SAM" id="SignalP"/>
    </source>
</evidence>
<dbReference type="Proteomes" id="UP000245506">
    <property type="component" value="Unassembled WGS sequence"/>
</dbReference>
<reference evidence="2 3" key="1">
    <citation type="submission" date="2018-05" db="EMBL/GenBank/DDBJ databases">
        <title>Leucothrix arctica sp. nov., isolated from Arctic seawater.</title>
        <authorList>
            <person name="Choi A."/>
            <person name="Baek K."/>
        </authorList>
    </citation>
    <scope>NUCLEOTIDE SEQUENCE [LARGE SCALE GENOMIC DNA]</scope>
    <source>
        <strain evidence="2 3">IMCC9719</strain>
    </source>
</reference>
<organism evidence="2 3">
    <name type="scientific">Leucothrix arctica</name>
    <dbReference type="NCBI Taxonomy" id="1481894"/>
    <lineage>
        <taxon>Bacteria</taxon>
        <taxon>Pseudomonadati</taxon>
        <taxon>Pseudomonadota</taxon>
        <taxon>Gammaproteobacteria</taxon>
        <taxon>Thiotrichales</taxon>
        <taxon>Thiotrichaceae</taxon>
        <taxon>Leucothrix</taxon>
    </lineage>
</organism>
<comment type="caution">
    <text evidence="2">The sequence shown here is derived from an EMBL/GenBank/DDBJ whole genome shotgun (WGS) entry which is preliminary data.</text>
</comment>
<keyword evidence="3" id="KW-1185">Reference proteome</keyword>
<dbReference type="RefSeq" id="WP_109825746.1">
    <property type="nucleotide sequence ID" value="NZ_QGKL01000042.1"/>
</dbReference>
<name>A0A317C5U3_9GAMM</name>
<dbReference type="AlphaFoldDB" id="A0A317C5U3"/>
<sequence length="139" mass="14936">MKICTMIILTTSMLVSSVYAQSLPVLASTMDVAAGRNLRNQGTRFCSVTVDSKYSRHSSTTTALILLPKNARLLDARVISPSKTSANCGKAKSIGDNNVVSCKLSRLLPNKKVTLRARYHQKIPTGSGCTAYIQASSTI</sequence>
<proteinExistence type="predicted"/>
<dbReference type="EMBL" id="QGKL01000042">
    <property type="protein sequence ID" value="PWQ93687.1"/>
    <property type="molecule type" value="Genomic_DNA"/>
</dbReference>
<gene>
    <name evidence="2" type="ORF">DKT75_18920</name>
</gene>
<feature type="signal peptide" evidence="1">
    <location>
        <begin position="1"/>
        <end position="20"/>
    </location>
</feature>
<evidence type="ECO:0000313" key="3">
    <source>
        <dbReference type="Proteomes" id="UP000245506"/>
    </source>
</evidence>
<dbReference type="OrthoDB" id="9869371at2"/>
<feature type="chain" id="PRO_5016285411" evidence="1">
    <location>
        <begin position="21"/>
        <end position="139"/>
    </location>
</feature>